<proteinExistence type="predicted"/>
<organism evidence="1 2">
    <name type="scientific">Armillaria gallica</name>
    <name type="common">Bulbous honey fungus</name>
    <name type="synonym">Armillaria bulbosa</name>
    <dbReference type="NCBI Taxonomy" id="47427"/>
    <lineage>
        <taxon>Eukaryota</taxon>
        <taxon>Fungi</taxon>
        <taxon>Dikarya</taxon>
        <taxon>Basidiomycota</taxon>
        <taxon>Agaricomycotina</taxon>
        <taxon>Agaricomycetes</taxon>
        <taxon>Agaricomycetidae</taxon>
        <taxon>Agaricales</taxon>
        <taxon>Marasmiineae</taxon>
        <taxon>Physalacriaceae</taxon>
        <taxon>Armillaria</taxon>
    </lineage>
</organism>
<evidence type="ECO:0000313" key="2">
    <source>
        <dbReference type="Proteomes" id="UP000217790"/>
    </source>
</evidence>
<dbReference type="EMBL" id="KZ293732">
    <property type="protein sequence ID" value="PBK81294.1"/>
    <property type="molecule type" value="Genomic_DNA"/>
</dbReference>
<name>A0A2H3CIX6_ARMGA</name>
<protein>
    <submittedName>
        <fullName evidence="1">Uncharacterized protein</fullName>
    </submittedName>
</protein>
<sequence length="125" mass="13723">MIWFSVIIPFIPTFLLPHPSHSSLPFSHDYKSCPLVLLYLIGASPAVVRLLVDFVEQDGSGLVIGICFLFPMWPSSIPSTIHGSMVGEVDLAWTGKLTYSLMGYSNGPNNDVLTTFMQAASFLQD</sequence>
<dbReference type="Proteomes" id="UP000217790">
    <property type="component" value="Unassembled WGS sequence"/>
</dbReference>
<dbReference type="InParanoid" id="A0A2H3CIX6"/>
<gene>
    <name evidence="1" type="ORF">ARMGADRAFT_1091441</name>
</gene>
<keyword evidence="2" id="KW-1185">Reference proteome</keyword>
<dbReference type="AlphaFoldDB" id="A0A2H3CIX6"/>
<accession>A0A2H3CIX6</accession>
<evidence type="ECO:0000313" key="1">
    <source>
        <dbReference type="EMBL" id="PBK81294.1"/>
    </source>
</evidence>
<reference evidence="2" key="1">
    <citation type="journal article" date="2017" name="Nat. Ecol. Evol.">
        <title>Genome expansion and lineage-specific genetic innovations in the forest pathogenic fungi Armillaria.</title>
        <authorList>
            <person name="Sipos G."/>
            <person name="Prasanna A.N."/>
            <person name="Walter M.C."/>
            <person name="O'Connor E."/>
            <person name="Balint B."/>
            <person name="Krizsan K."/>
            <person name="Kiss B."/>
            <person name="Hess J."/>
            <person name="Varga T."/>
            <person name="Slot J."/>
            <person name="Riley R."/>
            <person name="Boka B."/>
            <person name="Rigling D."/>
            <person name="Barry K."/>
            <person name="Lee J."/>
            <person name="Mihaltcheva S."/>
            <person name="LaButti K."/>
            <person name="Lipzen A."/>
            <person name="Waldron R."/>
            <person name="Moloney N.M."/>
            <person name="Sperisen C."/>
            <person name="Kredics L."/>
            <person name="Vagvoelgyi C."/>
            <person name="Patrignani A."/>
            <person name="Fitzpatrick D."/>
            <person name="Nagy I."/>
            <person name="Doyle S."/>
            <person name="Anderson J.B."/>
            <person name="Grigoriev I.V."/>
            <person name="Gueldener U."/>
            <person name="Muensterkoetter M."/>
            <person name="Nagy L.G."/>
        </authorList>
    </citation>
    <scope>NUCLEOTIDE SEQUENCE [LARGE SCALE GENOMIC DNA]</scope>
    <source>
        <strain evidence="2">Ar21-2</strain>
    </source>
</reference>